<proteinExistence type="predicted"/>
<protein>
    <submittedName>
        <fullName evidence="2">Predicted protein</fullName>
    </submittedName>
</protein>
<name>D6A4I6_STRV1</name>
<evidence type="ECO:0000313" key="2">
    <source>
        <dbReference type="EMBL" id="EFE65826.2"/>
    </source>
</evidence>
<evidence type="ECO:0000256" key="1">
    <source>
        <dbReference type="SAM" id="MobiDB-lite"/>
    </source>
</evidence>
<evidence type="ECO:0000313" key="3">
    <source>
        <dbReference type="Proteomes" id="UP000003824"/>
    </source>
</evidence>
<gene>
    <name evidence="2" type="ORF">SSFG_01080</name>
</gene>
<sequence length="290" mass="30711">MRRTRRVRARLLHGPAGGRRLAVHRLPVGRVADCLTTCTAAPGRIRGSRPAHLLTRPHPWRHPMTNPETPTVTPDPDRDGVILHLPEITYLDTQTWAVDVGLTAEGLAALRAALGVPAVVEPPADRSALRCVCGDPIERWTGPGEPGWIHSPGSDARCLEARPPAGRSAVYADAARTATATAARLRTEGHETRALGAEDVADLLHAAARQETTAETPSMRLARASVQAMVDTLQRPADWGVCSGCGAAAGPDCDCPPFSEQRAQAHAEGEHAFCGDECDADEAPQDGAAS</sequence>
<dbReference type="AlphaFoldDB" id="D6A4I6"/>
<reference evidence="3" key="1">
    <citation type="submission" date="2008-12" db="EMBL/GenBank/DDBJ databases">
        <title>Annotation of Streptomyces ghanaensis ATCC 14672.</title>
        <authorList>
            <consortium name="The Broad Institute Genome Sequencing Platform"/>
            <consortium name="Broad Institute Microbial Sequencing Center"/>
            <person name="Fischbach M."/>
            <person name="Ward D."/>
            <person name="Young S."/>
            <person name="Kodira C.D."/>
            <person name="Zeng Q."/>
            <person name="Koehrsen M."/>
            <person name="Godfrey P."/>
            <person name="Alvarado L."/>
            <person name="Berlin A.M."/>
            <person name="Borenstein D."/>
            <person name="Chen Z."/>
            <person name="Engels R."/>
            <person name="Freedman E."/>
            <person name="Gellesch M."/>
            <person name="Goldberg J."/>
            <person name="Griggs A."/>
            <person name="Gujja S."/>
            <person name="Heiman D.I."/>
            <person name="Hepburn T.A."/>
            <person name="Howarth C."/>
            <person name="Jen D."/>
            <person name="Larson L."/>
            <person name="Lewis B."/>
            <person name="Mehta T."/>
            <person name="Park D."/>
            <person name="Pearson M."/>
            <person name="Roberts A."/>
            <person name="Saif S."/>
            <person name="Shea T.D."/>
            <person name="Shenoy N."/>
            <person name="Sisk P."/>
            <person name="Stolte C."/>
            <person name="Sykes S.N."/>
            <person name="Walk T."/>
            <person name="White J."/>
            <person name="Yandava C."/>
            <person name="Straight P."/>
            <person name="Clardy J."/>
            <person name="Hung D."/>
            <person name="Kolter R."/>
            <person name="Mekalanos J."/>
            <person name="Walker S."/>
            <person name="Walsh C.T."/>
            <person name="Wieland B.L.C."/>
            <person name="Ilzarbe M."/>
            <person name="Galagan J."/>
            <person name="Nusbaum C."/>
            <person name="Birren B."/>
        </authorList>
    </citation>
    <scope>NUCLEOTIDE SEQUENCE [LARGE SCALE GENOMIC DNA]</scope>
    <source>
        <strain evidence="3">ATCC 14672 / DSM 40746 / JCM 4963 / KCTC 9882 / NRRL B-12104 / FH 1290</strain>
    </source>
</reference>
<dbReference type="Proteomes" id="UP000003824">
    <property type="component" value="Unassembled WGS sequence"/>
</dbReference>
<feature type="region of interest" description="Disordered" evidence="1">
    <location>
        <begin position="46"/>
        <end position="77"/>
    </location>
</feature>
<accession>D6A4I6</accession>
<organism evidence="2 3">
    <name type="scientific">Streptomyces viridosporus (strain ATCC 14672 / DSM 40746 / JCM 4963 / KCTC 9882 / NRRL B-12104 / FH 1290)</name>
    <name type="common">Streptomyces ghanaensis</name>
    <dbReference type="NCBI Taxonomy" id="566461"/>
    <lineage>
        <taxon>Bacteria</taxon>
        <taxon>Bacillati</taxon>
        <taxon>Actinomycetota</taxon>
        <taxon>Actinomycetes</taxon>
        <taxon>Kitasatosporales</taxon>
        <taxon>Streptomycetaceae</taxon>
        <taxon>Streptomyces</taxon>
    </lineage>
</organism>
<dbReference type="EMBL" id="DS999641">
    <property type="protein sequence ID" value="EFE65826.2"/>
    <property type="molecule type" value="Genomic_DNA"/>
</dbReference>